<reference evidence="2 3" key="1">
    <citation type="submission" date="2013-02" db="EMBL/GenBank/DDBJ databases">
        <authorList>
            <person name="Fiebig A."/>
            <person name="Goeker M."/>
            <person name="Klenk H.-P.P."/>
        </authorList>
    </citation>
    <scope>NUCLEOTIDE SEQUENCE [LARGE SCALE GENOMIC DNA]</scope>
    <source>
        <strain evidence="2 3">DSM 19309</strain>
    </source>
</reference>
<gene>
    <name evidence="2" type="ORF">Rumeso_02268</name>
</gene>
<feature type="coiled-coil region" evidence="1">
    <location>
        <begin position="1081"/>
        <end position="1108"/>
    </location>
</feature>
<dbReference type="AlphaFoldDB" id="A0A017HNU2"/>
<dbReference type="PANTHER" id="PTHR47372:SF11">
    <property type="entry name" value="RE19971P"/>
    <property type="match status" value="1"/>
</dbReference>
<dbReference type="EMBL" id="AOSK01000058">
    <property type="protein sequence ID" value="EYD76152.1"/>
    <property type="molecule type" value="Genomic_DNA"/>
</dbReference>
<keyword evidence="1" id="KW-0175">Coiled coil</keyword>
<keyword evidence="3" id="KW-1185">Reference proteome</keyword>
<dbReference type="STRING" id="442562.Rumeso_02268"/>
<dbReference type="PANTHER" id="PTHR47372">
    <property type="entry name" value="DAUER UP-REGULATED-RELATED"/>
    <property type="match status" value="1"/>
</dbReference>
<organism evidence="2 3">
    <name type="scientific">Rubellimicrobium mesophilum DSM 19309</name>
    <dbReference type="NCBI Taxonomy" id="442562"/>
    <lineage>
        <taxon>Bacteria</taxon>
        <taxon>Pseudomonadati</taxon>
        <taxon>Pseudomonadota</taxon>
        <taxon>Alphaproteobacteria</taxon>
        <taxon>Rhodobacterales</taxon>
        <taxon>Roseobacteraceae</taxon>
        <taxon>Rubellimicrobium</taxon>
    </lineage>
</organism>
<dbReference type="OrthoDB" id="7311517at2"/>
<evidence type="ECO:0000313" key="3">
    <source>
        <dbReference type="Proteomes" id="UP000019666"/>
    </source>
</evidence>
<dbReference type="Proteomes" id="UP000019666">
    <property type="component" value="Unassembled WGS sequence"/>
</dbReference>
<proteinExistence type="predicted"/>
<dbReference type="RefSeq" id="WP_037277732.1">
    <property type="nucleotide sequence ID" value="NZ_KK088531.1"/>
</dbReference>
<evidence type="ECO:0008006" key="4">
    <source>
        <dbReference type="Google" id="ProtNLM"/>
    </source>
</evidence>
<accession>A0A017HNU2</accession>
<name>A0A017HNU2_9RHOB</name>
<dbReference type="PATRIC" id="fig|442562.3.peg.2239"/>
<evidence type="ECO:0000313" key="2">
    <source>
        <dbReference type="EMBL" id="EYD76152.1"/>
    </source>
</evidence>
<feature type="coiled-coil region" evidence="1">
    <location>
        <begin position="940"/>
        <end position="1012"/>
    </location>
</feature>
<evidence type="ECO:0000256" key="1">
    <source>
        <dbReference type="SAM" id="Coils"/>
    </source>
</evidence>
<sequence>MAGTIIGSLRVALGLDSAEFAAGAANAEAATTRLGGALSRLDRPVANTGRAVSSLGPKFQNASFQLQDMIVQLQGGQKASLVLAQQLPQLAGGFGAFGAALGLAAGLSIPFLARMVDTRSVLDAAGQSLGNLVGILPSFGSATGGINSILETVAGNLDRIAIYGATAAALFAGRYVAGLAAAAVATGSLSGALLVLRGALVRTGFGAIVVGAGELAYQFTRLVDGAGGFGNALSLLSDVASEVWGRIGDGMGYLAAQAAYVAAQVQASFLDAFLNIGIGFVAMTQSIAAGLNKVIPFADPIRGLSNSILGTSNMSGGSSGLAGLASDATDQMERLRAAATGLGDDLTAPLESLGALRDAMNSAGGSAIDLSGALGGGGAGGAGGSGRHGRGGGGGVAGAAKVAREAVEAAAQAITRAMPAATEQALAFNAALQDAAMTASEVGEKKAQILIDGIDGVADAFGDWISSGFRDFKGFVSSVLGSFKSMLAQMISLAARNRIMLSMGITGAGVAGPAVGMAQGAGIPVPGGAAAGAMGGLGGFLGNIGTGFGNVVSGLFSGGLGGAGTAISEAMAGATSGLAGLGTAIGAIAGPAALAIGLFSAIKGKTELLDSGLRVTLDGFNALVETFDTVKKTRFFGLSSSTSTSYGPAGKDIANPIKDAYAQIGDSILDMAKVLGKGRKDFRDFSYDFQLSLKDMTAEEQVQAVTEKFGEVSDKLAVMAGATARFSAEGETATQTLERMVASFGVVRDATRDLWGENLKAGEAATKLATRMVEAAGGRDAFRMAVEVFRTGFFSLEEQANTAQRVFARGLQELGVTARIESEADFRAVVASLRERGMKVKASGLMALADEFKTLLDLRDRAAQEAADNLAKSAPPSNPQSALHDQYTALLGQIYEAEGKIGEARKLELAAMPESLRWMKERLFALEDEAAAQAKAQAVAEEAARKAEALADARQGMLREYYEVTGNVIKLRKMERDETDPLLRSLYDKIEAAKAEKAVADERADLDRQILEARGDTVALLKLERDALDPLNRKKFDALQIAKEQAAIEDEREGLMRRLYEATDNQAALDALELKGTLGANQALLLHVRAMEKQKDAAEEARAAIDALVPEDFATRFDFLQAKGRASAALYGGVTGTTATGVPLATVPVPSVPASTATTIATLEAELKKLTKVVEAFQTEQRQIGLKVERNTNKSAQYLDEAVTVGMPTYALKETRR</sequence>
<comment type="caution">
    <text evidence="2">The sequence shown here is derived from an EMBL/GenBank/DDBJ whole genome shotgun (WGS) entry which is preliminary data.</text>
</comment>
<dbReference type="HOGENOM" id="CLU_269052_0_0_5"/>
<protein>
    <recommendedName>
        <fullName evidence="4">Bacteriophage tail tape measure N-terminal domain-containing protein</fullName>
    </recommendedName>
</protein>